<sequence>MNKWLVLVVLVAMIAALDSAVLRQQRTDEAKNAPEAENWSVLDVVQEALRQLYAGGHYGGDMGDVPPHYGGGMGDIPLTTVVAWTTSPLLTTVAAWATSPLLTTVAAWATSALLTTVAAWATSALLTTVAAWATSALLTTVETWAEGTTVETWAEGTTVETWAEGTTVETWAAAPHMEDKNRCFNRSLHSIGYKRRKNLALIRKYIL</sequence>
<feature type="signal peptide" evidence="1">
    <location>
        <begin position="1"/>
        <end position="19"/>
    </location>
</feature>
<comment type="caution">
    <text evidence="2">The sequence shown here is derived from an EMBL/GenBank/DDBJ whole genome shotgun (WGS) entry which is preliminary data.</text>
</comment>
<protein>
    <submittedName>
        <fullName evidence="2">Uncharacterized protein</fullName>
    </submittedName>
</protein>
<feature type="chain" id="PRO_5044758616" evidence="1">
    <location>
        <begin position="20"/>
        <end position="207"/>
    </location>
</feature>
<dbReference type="AlphaFoldDB" id="A0ABD2M4M4"/>
<gene>
    <name evidence="2" type="ORF">niasHT_008436</name>
</gene>
<evidence type="ECO:0000313" key="2">
    <source>
        <dbReference type="EMBL" id="KAL3122037.1"/>
    </source>
</evidence>
<dbReference type="Proteomes" id="UP001620626">
    <property type="component" value="Unassembled WGS sequence"/>
</dbReference>
<proteinExistence type="predicted"/>
<evidence type="ECO:0000256" key="1">
    <source>
        <dbReference type="SAM" id="SignalP"/>
    </source>
</evidence>
<keyword evidence="3" id="KW-1185">Reference proteome</keyword>
<organism evidence="2 3">
    <name type="scientific">Heterodera trifolii</name>
    <dbReference type="NCBI Taxonomy" id="157864"/>
    <lineage>
        <taxon>Eukaryota</taxon>
        <taxon>Metazoa</taxon>
        <taxon>Ecdysozoa</taxon>
        <taxon>Nematoda</taxon>
        <taxon>Chromadorea</taxon>
        <taxon>Rhabditida</taxon>
        <taxon>Tylenchina</taxon>
        <taxon>Tylenchomorpha</taxon>
        <taxon>Tylenchoidea</taxon>
        <taxon>Heteroderidae</taxon>
        <taxon>Heteroderinae</taxon>
        <taxon>Heterodera</taxon>
    </lineage>
</organism>
<name>A0ABD2M4M4_9BILA</name>
<reference evidence="2 3" key="1">
    <citation type="submission" date="2024-10" db="EMBL/GenBank/DDBJ databases">
        <authorList>
            <person name="Kim D."/>
        </authorList>
    </citation>
    <scope>NUCLEOTIDE SEQUENCE [LARGE SCALE GENOMIC DNA]</scope>
    <source>
        <strain evidence="2">BH-2024</strain>
    </source>
</reference>
<accession>A0ABD2M4M4</accession>
<dbReference type="EMBL" id="JBICBT010000162">
    <property type="protein sequence ID" value="KAL3122037.1"/>
    <property type="molecule type" value="Genomic_DNA"/>
</dbReference>
<keyword evidence="1" id="KW-0732">Signal</keyword>
<evidence type="ECO:0000313" key="3">
    <source>
        <dbReference type="Proteomes" id="UP001620626"/>
    </source>
</evidence>